<dbReference type="PANTHER" id="PTHR34382:SF7">
    <property type="entry name" value="PTS SYSTEM N,N'-DIACETYLCHITOBIOSE-SPECIFIC EIIA COMPONENT"/>
    <property type="match status" value="1"/>
</dbReference>
<feature type="active site" description="Tele-phosphohistidine intermediate" evidence="5">
    <location>
        <position position="77"/>
    </location>
</feature>
<keyword evidence="6" id="KW-0460">Magnesium</keyword>
<keyword evidence="3" id="KW-0808">Transferase</keyword>
<keyword evidence="2" id="KW-0762">Sugar transport</keyword>
<evidence type="ECO:0000256" key="1">
    <source>
        <dbReference type="ARBA" id="ARBA00022448"/>
    </source>
</evidence>
<dbReference type="SUPFAM" id="SSF46973">
    <property type="entry name" value="Enzyme IIa from lactose specific PTS, IIa-lac"/>
    <property type="match status" value="1"/>
</dbReference>
<accession>A0A347ZQN1</accession>
<dbReference type="Proteomes" id="UP000256388">
    <property type="component" value="Unassembled WGS sequence"/>
</dbReference>
<sequence>MNEELIKTSMEIIIKAGDAHLLNHKALKALAENDFELAANQFEAASKKLVEAHKVHTTMIQSEASGNHIEYSVLFTHAQDTLMTINSEIGLSKSLFKVFESLNHRIEKLEEGMKNCDETN</sequence>
<dbReference type="GO" id="GO:0009401">
    <property type="term" value="P:phosphoenolpyruvate-dependent sugar phosphotransferase system"/>
    <property type="evidence" value="ECO:0007669"/>
    <property type="project" value="UniProtKB-KW"/>
</dbReference>
<gene>
    <name evidence="8" type="ORF">DFR64_1726</name>
</gene>
<feature type="modified residue" description="Phosphohistidine; by HPr" evidence="7">
    <location>
        <position position="77"/>
    </location>
</feature>
<dbReference type="GO" id="GO:0046872">
    <property type="term" value="F:metal ion binding"/>
    <property type="evidence" value="ECO:0007669"/>
    <property type="project" value="UniProtKB-KW"/>
</dbReference>
<feature type="binding site" evidence="6">
    <location>
        <position position="80"/>
    </location>
    <ligand>
        <name>Mg(2+)</name>
        <dbReference type="ChEBI" id="CHEBI:18420"/>
        <note>ligand shared between all trimeric partners</note>
    </ligand>
</feature>
<protein>
    <submittedName>
        <fullName evidence="8">PTS system cellobiose-specific IIA component</fullName>
    </submittedName>
</protein>
<dbReference type="PROSITE" id="PS51095">
    <property type="entry name" value="PTS_EIIA_TYPE_3"/>
    <property type="match status" value="1"/>
</dbReference>
<dbReference type="AlphaFoldDB" id="A0A347ZQN1"/>
<evidence type="ECO:0000256" key="7">
    <source>
        <dbReference type="PROSITE-ProRule" id="PRU00418"/>
    </source>
</evidence>
<keyword evidence="1" id="KW-0813">Transport</keyword>
<dbReference type="PANTHER" id="PTHR34382">
    <property type="entry name" value="PTS SYSTEM N,N'-DIACETYLCHITOBIOSE-SPECIFIC EIIA COMPONENT"/>
    <property type="match status" value="1"/>
</dbReference>
<dbReference type="Gene3D" id="1.20.58.80">
    <property type="entry name" value="Phosphotransferase system, lactose/cellobiose-type IIA subunit"/>
    <property type="match status" value="1"/>
</dbReference>
<dbReference type="Pfam" id="PF02255">
    <property type="entry name" value="PTS_IIA"/>
    <property type="match status" value="1"/>
</dbReference>
<dbReference type="RefSeq" id="WP_174233248.1">
    <property type="nucleotide sequence ID" value="NZ_AP018437.1"/>
</dbReference>
<keyword evidence="9" id="KW-1185">Reference proteome</keyword>
<keyword evidence="4" id="KW-0598">Phosphotransferase system</keyword>
<evidence type="ECO:0000313" key="9">
    <source>
        <dbReference type="Proteomes" id="UP000256388"/>
    </source>
</evidence>
<evidence type="ECO:0000256" key="3">
    <source>
        <dbReference type="ARBA" id="ARBA00022679"/>
    </source>
</evidence>
<dbReference type="GO" id="GO:0016740">
    <property type="term" value="F:transferase activity"/>
    <property type="evidence" value="ECO:0007669"/>
    <property type="project" value="UniProtKB-KW"/>
</dbReference>
<comment type="cofactor">
    <cofactor evidence="6">
        <name>Mg(2+)</name>
        <dbReference type="ChEBI" id="CHEBI:18420"/>
    </cofactor>
    <text evidence="6">Binds 1 Mg(2+) ion per trimer.</text>
</comment>
<evidence type="ECO:0000256" key="4">
    <source>
        <dbReference type="ARBA" id="ARBA00022683"/>
    </source>
</evidence>
<evidence type="ECO:0000256" key="5">
    <source>
        <dbReference type="PIRSR" id="PIRSR000699-1"/>
    </source>
</evidence>
<name>A0A347ZQN1_9CHLR</name>
<organism evidence="8 9">
    <name type="scientific">Pelolinea submarina</name>
    <dbReference type="NCBI Taxonomy" id="913107"/>
    <lineage>
        <taxon>Bacteria</taxon>
        <taxon>Bacillati</taxon>
        <taxon>Chloroflexota</taxon>
        <taxon>Anaerolineae</taxon>
        <taxon>Anaerolineales</taxon>
        <taxon>Anaerolineaceae</taxon>
        <taxon>Pelolinea</taxon>
    </lineage>
</organism>
<evidence type="ECO:0000313" key="8">
    <source>
        <dbReference type="EMBL" id="REG11832.1"/>
    </source>
</evidence>
<dbReference type="InterPro" id="IPR003188">
    <property type="entry name" value="PTS_IIA_lac/cel"/>
</dbReference>
<keyword evidence="6" id="KW-0479">Metal-binding</keyword>
<proteinExistence type="predicted"/>
<dbReference type="InterPro" id="IPR036542">
    <property type="entry name" value="PTS_IIA_lac/cel_sf"/>
</dbReference>
<evidence type="ECO:0000256" key="6">
    <source>
        <dbReference type="PIRSR" id="PIRSR000699-2"/>
    </source>
</evidence>
<evidence type="ECO:0000256" key="2">
    <source>
        <dbReference type="ARBA" id="ARBA00022597"/>
    </source>
</evidence>
<dbReference type="EMBL" id="QUMS01000001">
    <property type="protein sequence ID" value="REG11832.1"/>
    <property type="molecule type" value="Genomic_DNA"/>
</dbReference>
<comment type="caution">
    <text evidence="8">The sequence shown here is derived from an EMBL/GenBank/DDBJ whole genome shotgun (WGS) entry which is preliminary data.</text>
</comment>
<dbReference type="PIRSF" id="PIRSF000699">
    <property type="entry name" value="PTS_IILac_III"/>
    <property type="match status" value="1"/>
</dbReference>
<reference evidence="8 9" key="1">
    <citation type="submission" date="2018-08" db="EMBL/GenBank/DDBJ databases">
        <title>Genomic Encyclopedia of Type Strains, Phase IV (KMG-IV): sequencing the most valuable type-strain genomes for metagenomic binning, comparative biology and taxonomic classification.</title>
        <authorList>
            <person name="Goeker M."/>
        </authorList>
    </citation>
    <scope>NUCLEOTIDE SEQUENCE [LARGE SCALE GENOMIC DNA]</scope>
    <source>
        <strain evidence="8 9">DSM 23923</strain>
    </source>
</reference>